<dbReference type="Gene3D" id="3.80.10.10">
    <property type="entry name" value="Ribonuclease Inhibitor"/>
    <property type="match status" value="1"/>
</dbReference>
<dbReference type="SMART" id="SM00256">
    <property type="entry name" value="FBOX"/>
    <property type="match status" value="1"/>
</dbReference>
<dbReference type="OrthoDB" id="3250066at2759"/>
<keyword evidence="3" id="KW-1185">Reference proteome</keyword>
<evidence type="ECO:0000259" key="1">
    <source>
        <dbReference type="PROSITE" id="PS50181"/>
    </source>
</evidence>
<dbReference type="InterPro" id="IPR001810">
    <property type="entry name" value="F-box_dom"/>
</dbReference>
<protein>
    <recommendedName>
        <fullName evidence="1">F-box domain-containing protein</fullName>
    </recommendedName>
</protein>
<dbReference type="PROSITE" id="PS50181">
    <property type="entry name" value="FBOX"/>
    <property type="match status" value="1"/>
</dbReference>
<evidence type="ECO:0000313" key="3">
    <source>
        <dbReference type="Proteomes" id="UP000077266"/>
    </source>
</evidence>
<proteinExistence type="predicted"/>
<dbReference type="InParanoid" id="A0A165M2T9"/>
<gene>
    <name evidence="2" type="ORF">EXIGLDRAFT_832078</name>
</gene>
<sequence>MLEGDVCFAIWSDELLLQFFDYLTLVELLQASGVCRHWRQLALSHTAYWKHIEIRSARSSGLSQFIARLTRSLDRPVSVEINLGLDDPQQKISVSGASAVYDLLGNHLHHVERLAIRHWEAAEPDRILRTLRQPAPLLRHLDLWLGCSQQGGTYHLPVLPDDVFLGQVGPIASLRLNGIRLPAIVPVSFARITELCLVHSSVDMHEIPWLPTLFPLLSRLGLAGNIALPHPTAEDHTFWHRLDLLQLKFGQVCRRWQTWFPYLSAIRELKIARADDSVIDMFDQHLVGRLSLALQGDLRSFTATLTSHISGLVRAAKHARDTRQIVGHQGTWDGRAPPRHRLFELQTITHRISTLTFAAAIWNDFVGYFAVLPVLAQLSIVSGPNDPEFNLSKLRLDRCLRCPLLGSLSLYTHLPREEETSVISTFVTHGLQREPGPLVLQFTSFRLKGALDVFAKDIRVSVDGIVVRDIDQPLTNPPGSSV</sequence>
<dbReference type="SUPFAM" id="SSF81383">
    <property type="entry name" value="F-box domain"/>
    <property type="match status" value="1"/>
</dbReference>
<dbReference type="Proteomes" id="UP000077266">
    <property type="component" value="Unassembled WGS sequence"/>
</dbReference>
<evidence type="ECO:0000313" key="2">
    <source>
        <dbReference type="EMBL" id="KZV98686.1"/>
    </source>
</evidence>
<feature type="domain" description="F-box" evidence="1">
    <location>
        <begin position="5"/>
        <end position="52"/>
    </location>
</feature>
<reference evidence="2 3" key="1">
    <citation type="journal article" date="2016" name="Mol. Biol. Evol.">
        <title>Comparative Genomics of Early-Diverging Mushroom-Forming Fungi Provides Insights into the Origins of Lignocellulose Decay Capabilities.</title>
        <authorList>
            <person name="Nagy L.G."/>
            <person name="Riley R."/>
            <person name="Tritt A."/>
            <person name="Adam C."/>
            <person name="Daum C."/>
            <person name="Floudas D."/>
            <person name="Sun H."/>
            <person name="Yadav J.S."/>
            <person name="Pangilinan J."/>
            <person name="Larsson K.H."/>
            <person name="Matsuura K."/>
            <person name="Barry K."/>
            <person name="Labutti K."/>
            <person name="Kuo R."/>
            <person name="Ohm R.A."/>
            <person name="Bhattacharya S.S."/>
            <person name="Shirouzu T."/>
            <person name="Yoshinaga Y."/>
            <person name="Martin F.M."/>
            <person name="Grigoriev I.V."/>
            <person name="Hibbett D.S."/>
        </authorList>
    </citation>
    <scope>NUCLEOTIDE SEQUENCE [LARGE SCALE GENOMIC DNA]</scope>
    <source>
        <strain evidence="2 3">HHB12029</strain>
    </source>
</reference>
<name>A0A165M2T9_EXIGL</name>
<accession>A0A165M2T9</accession>
<dbReference type="InterPro" id="IPR036047">
    <property type="entry name" value="F-box-like_dom_sf"/>
</dbReference>
<dbReference type="Pfam" id="PF12937">
    <property type="entry name" value="F-box-like"/>
    <property type="match status" value="1"/>
</dbReference>
<dbReference type="AlphaFoldDB" id="A0A165M2T9"/>
<dbReference type="EMBL" id="KV425916">
    <property type="protein sequence ID" value="KZV98686.1"/>
    <property type="molecule type" value="Genomic_DNA"/>
</dbReference>
<dbReference type="InterPro" id="IPR032675">
    <property type="entry name" value="LRR_dom_sf"/>
</dbReference>
<organism evidence="2 3">
    <name type="scientific">Exidia glandulosa HHB12029</name>
    <dbReference type="NCBI Taxonomy" id="1314781"/>
    <lineage>
        <taxon>Eukaryota</taxon>
        <taxon>Fungi</taxon>
        <taxon>Dikarya</taxon>
        <taxon>Basidiomycota</taxon>
        <taxon>Agaricomycotina</taxon>
        <taxon>Agaricomycetes</taxon>
        <taxon>Auriculariales</taxon>
        <taxon>Exidiaceae</taxon>
        <taxon>Exidia</taxon>
    </lineage>
</organism>